<protein>
    <submittedName>
        <fullName evidence="2">O-succinylbenzoate-CoA ligase</fullName>
    </submittedName>
</protein>
<dbReference type="GO" id="GO:0016878">
    <property type="term" value="F:acid-thiol ligase activity"/>
    <property type="evidence" value="ECO:0007669"/>
    <property type="project" value="UniProtKB-ARBA"/>
</dbReference>
<accession>W0HW62</accession>
<dbReference type="InterPro" id="IPR050237">
    <property type="entry name" value="ATP-dep_AMP-bd_enzyme"/>
</dbReference>
<dbReference type="InterPro" id="IPR020845">
    <property type="entry name" value="AMP-binding_CS"/>
</dbReference>
<dbReference type="HOGENOM" id="CLU_000022_59_0_6"/>
<organism evidence="2 3">
    <name type="scientific">Sodalis praecaptivus</name>
    <dbReference type="NCBI Taxonomy" id="1239307"/>
    <lineage>
        <taxon>Bacteria</taxon>
        <taxon>Pseudomonadati</taxon>
        <taxon>Pseudomonadota</taxon>
        <taxon>Gammaproteobacteria</taxon>
        <taxon>Enterobacterales</taxon>
        <taxon>Bruguierivoracaceae</taxon>
        <taxon>Sodalis</taxon>
    </lineage>
</organism>
<reference evidence="2 3" key="1">
    <citation type="journal article" date="2014" name="Genome Biol. Evol.">
        <title>Genome degeneration and adaptation in a nascent stage of symbiosis.</title>
        <authorList>
            <person name="Oakeson K.F."/>
            <person name="Gil R."/>
            <person name="Clayton A.L."/>
            <person name="Dunn D.M."/>
            <person name="von Niederhausern A.C."/>
            <person name="Hamil C."/>
            <person name="Aoyagi A."/>
            <person name="Duval B."/>
            <person name="Baca A."/>
            <person name="Silva F.J."/>
            <person name="Vallier A."/>
            <person name="Jackson D.G."/>
            <person name="Latorre A."/>
            <person name="Weiss R.B."/>
            <person name="Heddi A."/>
            <person name="Moya A."/>
            <person name="Dale C."/>
        </authorList>
    </citation>
    <scope>NUCLEOTIDE SEQUENCE [LARGE SCALE GENOMIC DNA]</scope>
    <source>
        <strain evidence="2 3">HS1</strain>
    </source>
</reference>
<dbReference type="Gene3D" id="3.30.300.30">
    <property type="match status" value="1"/>
</dbReference>
<dbReference type="InterPro" id="IPR000873">
    <property type="entry name" value="AMP-dep_synth/lig_dom"/>
</dbReference>
<dbReference type="PANTHER" id="PTHR43767">
    <property type="entry name" value="LONG-CHAIN-FATTY-ACID--COA LIGASE"/>
    <property type="match status" value="1"/>
</dbReference>
<dbReference type="KEGG" id="sod:Sant_1361"/>
<dbReference type="AlphaFoldDB" id="W0HW62"/>
<evidence type="ECO:0000313" key="3">
    <source>
        <dbReference type="Proteomes" id="UP000019028"/>
    </source>
</evidence>
<sequence>MPEHFDDWPWRQWAQRYPHAIALHGPQGELSWRQVAAAVQRQAASWRRAGVVEGCGVALRGHNSLALLFAYLAALECGARVAPLNPRLPAELLARRLPTLDLAFGWSSEPAAWPSGMVPLEVDVARLLLSDPSAAETQPPLPPADTPWDPKRLATLTLTSGSSGMPKAAAHRYAAHLCSAAGVVTLLDFQRAGCWLLSLPLYHVSGQGIVWRWLYAGARLAVQDGVPLAQALAGCSHASLVPTQLWRLLDGSPTSLTLSDVLLGGAMIPAELTTRAEAQGIRCWCGYGLTEFASTVCARRADGAGGVGLPLAGRSLRLVQGEIWLRGASQAAGYWHQGTLLPLDEGDGWFHTRDRGTLHAGELRIAGRLDNLFFCGGEGVQPEDIERLLARHDGVRQAFIAPLADPEYGQRPVAVVDSDVPLAALRAWLEPQLSPWQRPVAWYYLPPTLNQGGIKIPRGAIHAWLAQTPAP</sequence>
<dbReference type="EMBL" id="CP006569">
    <property type="protein sequence ID" value="AHF76420.1"/>
    <property type="molecule type" value="Genomic_DNA"/>
</dbReference>
<dbReference type="SUPFAM" id="SSF56801">
    <property type="entry name" value="Acetyl-CoA synthetase-like"/>
    <property type="match status" value="1"/>
</dbReference>
<keyword evidence="2" id="KW-0436">Ligase</keyword>
<dbReference type="InterPro" id="IPR042099">
    <property type="entry name" value="ANL_N_sf"/>
</dbReference>
<dbReference type="PANTHER" id="PTHR43767:SF1">
    <property type="entry name" value="NONRIBOSOMAL PEPTIDE SYNTHASE PES1 (EUROFUNG)-RELATED"/>
    <property type="match status" value="1"/>
</dbReference>
<dbReference type="RefSeq" id="WP_025421552.1">
    <property type="nucleotide sequence ID" value="NZ_CP006569.1"/>
</dbReference>
<dbReference type="NCBIfam" id="NF006539">
    <property type="entry name" value="PRK09029.1"/>
    <property type="match status" value="1"/>
</dbReference>
<dbReference type="Proteomes" id="UP000019028">
    <property type="component" value="Chromosome"/>
</dbReference>
<keyword evidence="3" id="KW-1185">Reference proteome</keyword>
<evidence type="ECO:0000313" key="2">
    <source>
        <dbReference type="EMBL" id="AHF76420.1"/>
    </source>
</evidence>
<dbReference type="Pfam" id="PF00501">
    <property type="entry name" value="AMP-binding"/>
    <property type="match status" value="1"/>
</dbReference>
<dbReference type="InterPro" id="IPR045851">
    <property type="entry name" value="AMP-bd_C_sf"/>
</dbReference>
<evidence type="ECO:0000259" key="1">
    <source>
        <dbReference type="Pfam" id="PF00501"/>
    </source>
</evidence>
<dbReference type="Gene3D" id="3.40.50.12780">
    <property type="entry name" value="N-terminal domain of ligase-like"/>
    <property type="match status" value="1"/>
</dbReference>
<dbReference type="PROSITE" id="PS00455">
    <property type="entry name" value="AMP_BINDING"/>
    <property type="match status" value="1"/>
</dbReference>
<dbReference type="CDD" id="cd17630">
    <property type="entry name" value="OSB_MenE-like"/>
    <property type="match status" value="1"/>
</dbReference>
<gene>
    <name evidence="2" type="primary">menE</name>
    <name evidence="2" type="ORF">Sant_1361</name>
</gene>
<name>W0HW62_9GAMM</name>
<proteinExistence type="predicted"/>
<feature type="domain" description="AMP-dependent synthetase/ligase" evidence="1">
    <location>
        <begin position="11"/>
        <end position="335"/>
    </location>
</feature>
<dbReference type="PATRIC" id="fig|1239307.3.peg.1464"/>
<dbReference type="OrthoDB" id="9803968at2"/>